<organism evidence="3 4">
    <name type="scientific">Ophiocordyceps sinensis</name>
    <dbReference type="NCBI Taxonomy" id="72228"/>
    <lineage>
        <taxon>Eukaryota</taxon>
        <taxon>Fungi</taxon>
        <taxon>Dikarya</taxon>
        <taxon>Ascomycota</taxon>
        <taxon>Pezizomycotina</taxon>
        <taxon>Sordariomycetes</taxon>
        <taxon>Hypocreomycetidae</taxon>
        <taxon>Hypocreales</taxon>
        <taxon>Ophiocordycipitaceae</taxon>
        <taxon>Ophiocordyceps</taxon>
    </lineage>
</organism>
<feature type="region of interest" description="Disordered" evidence="2">
    <location>
        <begin position="613"/>
        <end position="646"/>
    </location>
</feature>
<dbReference type="Proteomes" id="UP000557566">
    <property type="component" value="Unassembled WGS sequence"/>
</dbReference>
<feature type="region of interest" description="Disordered" evidence="2">
    <location>
        <begin position="255"/>
        <end position="280"/>
    </location>
</feature>
<sequence length="675" mass="72925">MPWKAAAGVASLARPRTGHRSIRGHISGPISVPLPERTDDEFPMRDPGATVAATRRGNDSDLDDATADPLEPDGDHEQRPGDHGQRPLDAPVDDPSRAHARHRQQDAATALPEQAALTHGEADPAPARRAMDGPQRRKTTFKSALSKLLGRNKKVGHAHMSQPPSKPPAEFRTHHDQGGQMDRPPSPKTVEQRRYASMPITEYDRALRSHSIGPEDVLAIRSARNSLNAETRHSAKKPEASDAILAHPAAPRWTEARRFTGLTPRPASSHDRRPRLADWSEDPNEIGRAITSDIKGLRRRSRSLSAFPSSEGAFLGASRRRSDEIRHWRESFDLAAIDPLSPPNHQADDAGPLAVDEHEATIVEEEHARSPSEPFIFGDASSIKDKTTEAASLGSRVSILEMRMSRLEQLVTELARSLPGFAPPTWAPVARADAAAEGQSSAATIGHGNQPGAIPPRQLETPKVTLGGDAPSSRDNTPRSTILVSHSTNSSASRPLSLATVRGAFGSSLPQDTSGTVTTDHYLTLVSLLETERSAREQLESQVRRLGHQINLATKLAGYARPTAGEAPSADGSLGGTWAFDHDEEEEERRWAKGTEEPSCAIIGLEGKAMAARDMDEDGDADSFAESYATPNEDHELSSSDDEQETALRTAARALSLSRLTLGSSPQHQAPPQVI</sequence>
<name>A0A8H4PIN5_9HYPO</name>
<dbReference type="EMBL" id="JAAVMX010000008">
    <property type="protein sequence ID" value="KAF4505282.1"/>
    <property type="molecule type" value="Genomic_DNA"/>
</dbReference>
<evidence type="ECO:0000313" key="3">
    <source>
        <dbReference type="EMBL" id="KAF4505282.1"/>
    </source>
</evidence>
<proteinExistence type="predicted"/>
<feature type="compositionally biased region" description="Acidic residues" evidence="2">
    <location>
        <begin position="60"/>
        <end position="72"/>
    </location>
</feature>
<reference evidence="3 4" key="1">
    <citation type="journal article" date="2020" name="Genome Biol. Evol.">
        <title>A new high-quality draft genome assembly of the Chinese cordyceps Ophiocordyceps sinensis.</title>
        <authorList>
            <person name="Shu R."/>
            <person name="Zhang J."/>
            <person name="Meng Q."/>
            <person name="Zhang H."/>
            <person name="Zhou G."/>
            <person name="Li M."/>
            <person name="Wu P."/>
            <person name="Zhao Y."/>
            <person name="Chen C."/>
            <person name="Qin Q."/>
        </authorList>
    </citation>
    <scope>NUCLEOTIDE SEQUENCE [LARGE SCALE GENOMIC DNA]</scope>
    <source>
        <strain evidence="3 4">IOZ07</strain>
    </source>
</reference>
<feature type="region of interest" description="Disordered" evidence="2">
    <location>
        <begin position="1"/>
        <end position="192"/>
    </location>
</feature>
<accession>A0A8H4PIN5</accession>
<evidence type="ECO:0000256" key="2">
    <source>
        <dbReference type="SAM" id="MobiDB-lite"/>
    </source>
</evidence>
<dbReference type="AlphaFoldDB" id="A0A8H4PIN5"/>
<protein>
    <submittedName>
        <fullName evidence="3">Uncharacterized protein</fullName>
    </submittedName>
</protein>
<gene>
    <name evidence="3" type="ORF">G6O67_007248</name>
</gene>
<comment type="caution">
    <text evidence="3">The sequence shown here is derived from an EMBL/GenBank/DDBJ whole genome shotgun (WGS) entry which is preliminary data.</text>
</comment>
<feature type="compositionally biased region" description="Polar residues" evidence="2">
    <location>
        <begin position="473"/>
        <end position="489"/>
    </location>
</feature>
<feature type="region of interest" description="Disordered" evidence="2">
    <location>
        <begin position="432"/>
        <end position="489"/>
    </location>
</feature>
<evidence type="ECO:0000313" key="4">
    <source>
        <dbReference type="Proteomes" id="UP000557566"/>
    </source>
</evidence>
<keyword evidence="4" id="KW-1185">Reference proteome</keyword>
<feature type="compositionally biased region" description="Basic and acidic residues" evidence="2">
    <location>
        <begin position="73"/>
        <end position="86"/>
    </location>
</feature>
<evidence type="ECO:0000256" key="1">
    <source>
        <dbReference type="SAM" id="Coils"/>
    </source>
</evidence>
<feature type="compositionally biased region" description="Low complexity" evidence="2">
    <location>
        <begin position="432"/>
        <end position="443"/>
    </location>
</feature>
<dbReference type="OrthoDB" id="5428925at2759"/>
<feature type="coiled-coil region" evidence="1">
    <location>
        <begin position="529"/>
        <end position="556"/>
    </location>
</feature>
<keyword evidence="1" id="KW-0175">Coiled coil</keyword>
<feature type="compositionally biased region" description="Basic and acidic residues" evidence="2">
    <location>
        <begin position="268"/>
        <end position="278"/>
    </location>
</feature>